<keyword evidence="1" id="KW-1277">Toxin-antitoxin system</keyword>
<dbReference type="EMBL" id="CADIKF010000004">
    <property type="protein sequence ID" value="CAB3749497.1"/>
    <property type="molecule type" value="Genomic_DNA"/>
</dbReference>
<sequence>MTTSAVQFAPEAIQQLVDLERYIAEVSSRPAAERYVDGIVAYCESLQTFPQRGQQRDDIRQGLRLTNYRGRTTIAFVVEGNQPIIIGVYYGGQNIETALAAVTHDPFLSFEFTHRDAR</sequence>
<evidence type="ECO:0000313" key="3">
    <source>
        <dbReference type="Proteomes" id="UP000494329"/>
    </source>
</evidence>
<evidence type="ECO:0000313" key="2">
    <source>
        <dbReference type="EMBL" id="CAB3749497.1"/>
    </source>
</evidence>
<dbReference type="Pfam" id="PF05016">
    <property type="entry name" value="ParE_toxin"/>
    <property type="match status" value="1"/>
</dbReference>
<dbReference type="AlphaFoldDB" id="A0A6J5D7V7"/>
<reference evidence="2 3" key="1">
    <citation type="submission" date="2020-04" db="EMBL/GenBank/DDBJ databases">
        <authorList>
            <person name="De Canck E."/>
        </authorList>
    </citation>
    <scope>NUCLEOTIDE SEQUENCE [LARGE SCALE GENOMIC DNA]</scope>
    <source>
        <strain evidence="2 3">LMG 29739</strain>
    </source>
</reference>
<accession>A0A6J5D7V7</accession>
<dbReference type="InterPro" id="IPR035093">
    <property type="entry name" value="RelE/ParE_toxin_dom_sf"/>
</dbReference>
<keyword evidence="3" id="KW-1185">Reference proteome</keyword>
<proteinExistence type="predicted"/>
<protein>
    <recommendedName>
        <fullName evidence="4">Plasmid stabilization system protein ParE</fullName>
    </recommendedName>
</protein>
<evidence type="ECO:0008006" key="4">
    <source>
        <dbReference type="Google" id="ProtNLM"/>
    </source>
</evidence>
<gene>
    <name evidence="2" type="ORF">LMG29739_00804</name>
</gene>
<dbReference type="RefSeq" id="WP_175109474.1">
    <property type="nucleotide sequence ID" value="NZ_CADIKF010000004.1"/>
</dbReference>
<evidence type="ECO:0000256" key="1">
    <source>
        <dbReference type="ARBA" id="ARBA00022649"/>
    </source>
</evidence>
<dbReference type="Gene3D" id="3.30.2310.20">
    <property type="entry name" value="RelE-like"/>
    <property type="match status" value="1"/>
</dbReference>
<organism evidence="2 3">
    <name type="scientific">Paraburkholderia solisilvae</name>
    <dbReference type="NCBI Taxonomy" id="624376"/>
    <lineage>
        <taxon>Bacteria</taxon>
        <taxon>Pseudomonadati</taxon>
        <taxon>Pseudomonadota</taxon>
        <taxon>Betaproteobacteria</taxon>
        <taxon>Burkholderiales</taxon>
        <taxon>Burkholderiaceae</taxon>
        <taxon>Paraburkholderia</taxon>
    </lineage>
</organism>
<name>A0A6J5D7V7_9BURK</name>
<dbReference type="Proteomes" id="UP000494329">
    <property type="component" value="Unassembled WGS sequence"/>
</dbReference>
<dbReference type="InterPro" id="IPR007712">
    <property type="entry name" value="RelE/ParE_toxin"/>
</dbReference>